<protein>
    <submittedName>
        <fullName evidence="3">Uncharacterized protein LOC107226442</fullName>
    </submittedName>
</protein>
<dbReference type="KEGG" id="nlo:107226442"/>
<dbReference type="AlphaFoldDB" id="A0A6J0C863"/>
<dbReference type="OrthoDB" id="6432478at2759"/>
<proteinExistence type="predicted"/>
<dbReference type="PANTHER" id="PTHR47331:SF1">
    <property type="entry name" value="GAG-LIKE PROTEIN"/>
    <property type="match status" value="1"/>
</dbReference>
<dbReference type="PANTHER" id="PTHR47331">
    <property type="entry name" value="PHD-TYPE DOMAIN-CONTAINING PROTEIN"/>
    <property type="match status" value="1"/>
</dbReference>
<dbReference type="Pfam" id="PF17921">
    <property type="entry name" value="Integrase_H2C2"/>
    <property type="match status" value="1"/>
</dbReference>
<dbReference type="Proteomes" id="UP000829291">
    <property type="component" value="Chromosome 7"/>
</dbReference>
<dbReference type="RefSeq" id="XP_015522747.2">
    <property type="nucleotide sequence ID" value="XM_015667261.2"/>
</dbReference>
<keyword evidence="2" id="KW-1185">Reference proteome</keyword>
<evidence type="ECO:0000259" key="1">
    <source>
        <dbReference type="Pfam" id="PF17921"/>
    </source>
</evidence>
<dbReference type="InterPro" id="IPR012337">
    <property type="entry name" value="RNaseH-like_sf"/>
</dbReference>
<evidence type="ECO:0000313" key="2">
    <source>
        <dbReference type="Proteomes" id="UP000829291"/>
    </source>
</evidence>
<name>A0A6J0C863_NEOLC</name>
<evidence type="ECO:0000313" key="3">
    <source>
        <dbReference type="RefSeq" id="XP_015522747.2"/>
    </source>
</evidence>
<dbReference type="InParanoid" id="A0A6J0C863"/>
<dbReference type="InterPro" id="IPR036397">
    <property type="entry name" value="RNaseH_sf"/>
</dbReference>
<gene>
    <name evidence="3" type="primary">LOC107226442</name>
</gene>
<sequence>MKSGRRNTPPLREEHSVAPLKTQSLPRLELNAALILAKLYTIVKEAYGTKDLTENATWLHVPSPDNPADILSRGITADESIENQLWWHGPPCIVDRNRWPRQDQDREMQTPELKIVATEKTRERVIGPVTTNELEKSEKTLVKRTQRQEFQKEIFDLQDGRDLSKSSKLIAFRPFSNKEGVLRVGGRLRHAEIDIDQKNPAILPSRHTLTKPIIRQEHERLHYCGTEQLLSALRQRFWILSGRREIKKIVKRCVQCFRCKPRGQEIIMEDLPKARVVGFRRPFTCTGVDYAGPIKIKESRRRGRVHETKAYTSVFVCMSTKAVHLELVTELTPEAFIAALRRFTARRGICSQLYLDNGPNFIGANRELKDIHEFLRKEDETITTHLAKQQIKWSFIPPRSPNFGGL</sequence>
<dbReference type="GeneID" id="107226442"/>
<reference evidence="3" key="1">
    <citation type="submission" date="2025-08" db="UniProtKB">
        <authorList>
            <consortium name="RefSeq"/>
        </authorList>
    </citation>
    <scope>IDENTIFICATION</scope>
    <source>
        <tissue evidence="3">Thorax and Abdomen</tissue>
    </source>
</reference>
<dbReference type="Gene3D" id="1.10.340.70">
    <property type="match status" value="1"/>
</dbReference>
<dbReference type="Gene3D" id="3.30.420.10">
    <property type="entry name" value="Ribonuclease H-like superfamily/Ribonuclease H"/>
    <property type="match status" value="1"/>
</dbReference>
<dbReference type="SUPFAM" id="SSF53098">
    <property type="entry name" value="Ribonuclease H-like"/>
    <property type="match status" value="1"/>
</dbReference>
<dbReference type="InterPro" id="IPR041588">
    <property type="entry name" value="Integrase_H2C2"/>
</dbReference>
<feature type="domain" description="Integrase zinc-binding" evidence="1">
    <location>
        <begin position="207"/>
        <end position="262"/>
    </location>
</feature>
<accession>A0A6J0C863</accession>
<dbReference type="GO" id="GO:0003676">
    <property type="term" value="F:nucleic acid binding"/>
    <property type="evidence" value="ECO:0007669"/>
    <property type="project" value="InterPro"/>
</dbReference>
<organism evidence="3">
    <name type="scientific">Neodiprion lecontei</name>
    <name type="common">Redheaded pine sawfly</name>
    <dbReference type="NCBI Taxonomy" id="441921"/>
    <lineage>
        <taxon>Eukaryota</taxon>
        <taxon>Metazoa</taxon>
        <taxon>Ecdysozoa</taxon>
        <taxon>Arthropoda</taxon>
        <taxon>Hexapoda</taxon>
        <taxon>Insecta</taxon>
        <taxon>Pterygota</taxon>
        <taxon>Neoptera</taxon>
        <taxon>Endopterygota</taxon>
        <taxon>Hymenoptera</taxon>
        <taxon>Tenthredinoidea</taxon>
        <taxon>Diprionidae</taxon>
        <taxon>Diprioninae</taxon>
        <taxon>Neodiprion</taxon>
    </lineage>
</organism>